<accession>A0A409WKW8</accession>
<evidence type="ECO:0000256" key="1">
    <source>
        <dbReference type="ARBA" id="ARBA00004370"/>
    </source>
</evidence>
<dbReference type="AlphaFoldDB" id="A0A409WKW8"/>
<dbReference type="InterPro" id="IPR045119">
    <property type="entry name" value="SUN1-5"/>
</dbReference>
<dbReference type="PANTHER" id="PTHR12911:SF8">
    <property type="entry name" value="KLAROID PROTEIN-RELATED"/>
    <property type="match status" value="1"/>
</dbReference>
<reference evidence="7 8" key="1">
    <citation type="journal article" date="2018" name="Evol. Lett.">
        <title>Horizontal gene cluster transfer increased hallucinogenic mushroom diversity.</title>
        <authorList>
            <person name="Reynolds H.T."/>
            <person name="Vijayakumar V."/>
            <person name="Gluck-Thaler E."/>
            <person name="Korotkin H.B."/>
            <person name="Matheny P.B."/>
            <person name="Slot J.C."/>
        </authorList>
    </citation>
    <scope>NUCLEOTIDE SEQUENCE [LARGE SCALE GENOMIC DNA]</scope>
    <source>
        <strain evidence="7 8">2629</strain>
    </source>
</reference>
<evidence type="ECO:0000256" key="4">
    <source>
        <dbReference type="ARBA" id="ARBA00023136"/>
    </source>
</evidence>
<dbReference type="InParanoid" id="A0A409WKW8"/>
<keyword evidence="4 5" id="KW-0472">Membrane</keyword>
<dbReference type="Pfam" id="PF07738">
    <property type="entry name" value="Sad1_UNC"/>
    <property type="match status" value="1"/>
</dbReference>
<gene>
    <name evidence="7" type="ORF">CVT24_012848</name>
</gene>
<proteinExistence type="predicted"/>
<evidence type="ECO:0000256" key="2">
    <source>
        <dbReference type="ARBA" id="ARBA00022692"/>
    </source>
</evidence>
<dbReference type="PANTHER" id="PTHR12911">
    <property type="entry name" value="SAD1/UNC-84-LIKE PROTEIN-RELATED"/>
    <property type="match status" value="1"/>
</dbReference>
<name>A0A409WKW8_9AGAR</name>
<protein>
    <recommendedName>
        <fullName evidence="6">SUN domain-containing protein</fullName>
    </recommendedName>
</protein>
<dbReference type="STRING" id="181874.A0A409WKW8"/>
<evidence type="ECO:0000313" key="8">
    <source>
        <dbReference type="Proteomes" id="UP000284842"/>
    </source>
</evidence>
<dbReference type="InterPro" id="IPR012919">
    <property type="entry name" value="SUN_dom"/>
</dbReference>
<evidence type="ECO:0000256" key="5">
    <source>
        <dbReference type="SAM" id="Phobius"/>
    </source>
</evidence>
<keyword evidence="8" id="KW-1185">Reference proteome</keyword>
<sequence>MDASNQLQNRVSSFQGPIHFENRNSPSVGLWRLRIAIFITVLVMSWGIYLTLTIGAGERRILGLYRDGVAMAHFAAPYNNASIVNDLTTPTKSHSNFTSKSSDIATRIGPHSILGHRQLLPGQCWLLDRVYGQLGIQFVKPLRIHSVTVDHVDKELVSSLANAPKDIKIWGWIQNVYIALHITSSKLLRAPTEHHSGYIFYPLGHLTFNPRFSEPFQTFGLPMGRKYQVEGIPSWATRTGAYVKDAYCALASGHAWVGTNLCSTHIDRSASPETVTSRTIDVKNAFDKQFEDIATHVQASFRVNDAMSYDLQQILLGVNSMSATISQSTLTPEFKDLAFGLLFSVRHAARESNDCIQQHLAELHDGVNLWDFSWAVYRFDLY</sequence>
<comment type="subcellular location">
    <subcellularLocation>
        <location evidence="1">Membrane</location>
    </subcellularLocation>
</comment>
<comment type="caution">
    <text evidence="7">The sequence shown here is derived from an EMBL/GenBank/DDBJ whole genome shotgun (WGS) entry which is preliminary data.</text>
</comment>
<evidence type="ECO:0000259" key="6">
    <source>
        <dbReference type="Pfam" id="PF07738"/>
    </source>
</evidence>
<dbReference type="Proteomes" id="UP000284842">
    <property type="component" value="Unassembled WGS sequence"/>
</dbReference>
<keyword evidence="2 5" id="KW-0812">Transmembrane</keyword>
<organism evidence="7 8">
    <name type="scientific">Panaeolus cyanescens</name>
    <dbReference type="NCBI Taxonomy" id="181874"/>
    <lineage>
        <taxon>Eukaryota</taxon>
        <taxon>Fungi</taxon>
        <taxon>Dikarya</taxon>
        <taxon>Basidiomycota</taxon>
        <taxon>Agaricomycotina</taxon>
        <taxon>Agaricomycetes</taxon>
        <taxon>Agaricomycetidae</taxon>
        <taxon>Agaricales</taxon>
        <taxon>Agaricineae</taxon>
        <taxon>Galeropsidaceae</taxon>
        <taxon>Panaeolus</taxon>
    </lineage>
</organism>
<dbReference type="GO" id="GO:0043495">
    <property type="term" value="F:protein-membrane adaptor activity"/>
    <property type="evidence" value="ECO:0007669"/>
    <property type="project" value="TreeGrafter"/>
</dbReference>
<evidence type="ECO:0000256" key="3">
    <source>
        <dbReference type="ARBA" id="ARBA00022989"/>
    </source>
</evidence>
<evidence type="ECO:0000313" key="7">
    <source>
        <dbReference type="EMBL" id="PPQ79157.1"/>
    </source>
</evidence>
<feature type="domain" description="SUN" evidence="6">
    <location>
        <begin position="111"/>
        <end position="173"/>
    </location>
</feature>
<dbReference type="Gene3D" id="2.60.120.260">
    <property type="entry name" value="Galactose-binding domain-like"/>
    <property type="match status" value="1"/>
</dbReference>
<keyword evidence="3 5" id="KW-1133">Transmembrane helix</keyword>
<feature type="transmembrane region" description="Helical" evidence="5">
    <location>
        <begin position="35"/>
        <end position="56"/>
    </location>
</feature>
<dbReference type="EMBL" id="NHTK01005431">
    <property type="protein sequence ID" value="PPQ79157.1"/>
    <property type="molecule type" value="Genomic_DNA"/>
</dbReference>
<dbReference type="OrthoDB" id="342281at2759"/>
<dbReference type="GO" id="GO:0034993">
    <property type="term" value="C:meiotic nuclear membrane microtubule tethering complex"/>
    <property type="evidence" value="ECO:0007669"/>
    <property type="project" value="TreeGrafter"/>
</dbReference>